<evidence type="ECO:0000313" key="2">
    <source>
        <dbReference type="Proteomes" id="UP001152795"/>
    </source>
</evidence>
<dbReference type="Proteomes" id="UP001152795">
    <property type="component" value="Unassembled WGS sequence"/>
</dbReference>
<dbReference type="AlphaFoldDB" id="A0A7D9JQH9"/>
<comment type="caution">
    <text evidence="1">The sequence shown here is derived from an EMBL/GenBank/DDBJ whole genome shotgun (WGS) entry which is preliminary data.</text>
</comment>
<dbReference type="InterPro" id="IPR038765">
    <property type="entry name" value="Papain-like_cys_pep_sf"/>
</dbReference>
<reference evidence="1" key="1">
    <citation type="submission" date="2020-04" db="EMBL/GenBank/DDBJ databases">
        <authorList>
            <person name="Alioto T."/>
            <person name="Alioto T."/>
            <person name="Gomez Garrido J."/>
        </authorList>
    </citation>
    <scope>NUCLEOTIDE SEQUENCE</scope>
    <source>
        <strain evidence="1">A484AB</strain>
    </source>
</reference>
<sequence length="115" mass="13381">ILDKDKNQKIYLDPLPSNSRKITKGNWLYDEIELLSTTFSCLLEWPDVGKWPITEPAHQFQTDNYNCGIFTCVFARRMMNREKLRGNIDPLKERLNIANVLFSLSRRSGSIEESS</sequence>
<gene>
    <name evidence="1" type="ORF">PACLA_8A033127</name>
</gene>
<accession>A0A7D9JQH9</accession>
<dbReference type="Gene3D" id="3.40.395.10">
    <property type="entry name" value="Adenoviral Proteinase, Chain A"/>
    <property type="match status" value="1"/>
</dbReference>
<protein>
    <submittedName>
        <fullName evidence="1">Uncharacterized protein</fullName>
    </submittedName>
</protein>
<organism evidence="1 2">
    <name type="scientific">Paramuricea clavata</name>
    <name type="common">Red gorgonian</name>
    <name type="synonym">Violescent sea-whip</name>
    <dbReference type="NCBI Taxonomy" id="317549"/>
    <lineage>
        <taxon>Eukaryota</taxon>
        <taxon>Metazoa</taxon>
        <taxon>Cnidaria</taxon>
        <taxon>Anthozoa</taxon>
        <taxon>Octocorallia</taxon>
        <taxon>Malacalcyonacea</taxon>
        <taxon>Plexauridae</taxon>
        <taxon>Paramuricea</taxon>
    </lineage>
</organism>
<feature type="non-terminal residue" evidence="1">
    <location>
        <position position="1"/>
    </location>
</feature>
<keyword evidence="2" id="KW-1185">Reference proteome</keyword>
<proteinExistence type="predicted"/>
<dbReference type="SUPFAM" id="SSF54001">
    <property type="entry name" value="Cysteine proteinases"/>
    <property type="match status" value="1"/>
</dbReference>
<name>A0A7D9JQH9_PARCT</name>
<evidence type="ECO:0000313" key="1">
    <source>
        <dbReference type="EMBL" id="CAB4033872.1"/>
    </source>
</evidence>
<dbReference type="EMBL" id="CACRXK020019626">
    <property type="protein sequence ID" value="CAB4033872.1"/>
    <property type="molecule type" value="Genomic_DNA"/>
</dbReference>